<gene>
    <name evidence="1" type="ORF">SAMN05216204_15016</name>
</gene>
<evidence type="ECO:0000313" key="2">
    <source>
        <dbReference type="Proteomes" id="UP000198639"/>
    </source>
</evidence>
<dbReference type="EMBL" id="FOLD01000050">
    <property type="protein sequence ID" value="SFD96389.1"/>
    <property type="molecule type" value="Genomic_DNA"/>
</dbReference>
<dbReference type="AlphaFoldDB" id="A0A1I1WMZ2"/>
<accession>A0A1I1WMZ2</accession>
<protein>
    <submittedName>
        <fullName evidence="1">Uncharacterized protein</fullName>
    </submittedName>
</protein>
<sequence>MKALDFQQAEHLIAMSEAIRPDKLNPIIENFLGNYVHDSMAGFIEMGGWATNEFNMNGLGILKFRKIFLGND</sequence>
<keyword evidence="2" id="KW-1185">Reference proteome</keyword>
<name>A0A1I1WMZ2_9BURK</name>
<evidence type="ECO:0000313" key="1">
    <source>
        <dbReference type="EMBL" id="SFD96389.1"/>
    </source>
</evidence>
<proteinExistence type="predicted"/>
<reference evidence="2" key="1">
    <citation type="submission" date="2016-10" db="EMBL/GenBank/DDBJ databases">
        <authorList>
            <person name="Varghese N."/>
            <person name="Submissions S."/>
        </authorList>
    </citation>
    <scope>NUCLEOTIDE SEQUENCE [LARGE SCALE GENOMIC DNA]</scope>
    <source>
        <strain evidence="2">CGMCC 1.12041</strain>
    </source>
</reference>
<organism evidence="1 2">
    <name type="scientific">Massilia yuzhufengensis</name>
    <dbReference type="NCBI Taxonomy" id="1164594"/>
    <lineage>
        <taxon>Bacteria</taxon>
        <taxon>Pseudomonadati</taxon>
        <taxon>Pseudomonadota</taxon>
        <taxon>Betaproteobacteria</taxon>
        <taxon>Burkholderiales</taxon>
        <taxon>Oxalobacteraceae</taxon>
        <taxon>Telluria group</taxon>
        <taxon>Massilia</taxon>
    </lineage>
</organism>
<dbReference type="Proteomes" id="UP000198639">
    <property type="component" value="Unassembled WGS sequence"/>
</dbReference>